<dbReference type="STRING" id="1034346.GCA_000313565_00897"/>
<dbReference type="AlphaFoldDB" id="A0A318KMJ4"/>
<dbReference type="PANTHER" id="PTHR30283:SF4">
    <property type="entry name" value="PEROXIDE STRESS RESISTANCE PROTEIN YAAA"/>
    <property type="match status" value="1"/>
</dbReference>
<dbReference type="RefSeq" id="WP_022937209.1">
    <property type="nucleotide sequence ID" value="NZ_CABKRQ010000002.1"/>
</dbReference>
<dbReference type="HAMAP" id="MF_00652">
    <property type="entry name" value="UPF0246"/>
    <property type="match status" value="1"/>
</dbReference>
<dbReference type="PANTHER" id="PTHR30283">
    <property type="entry name" value="PEROXIDE STRESS RESPONSE PROTEIN YAAA"/>
    <property type="match status" value="1"/>
</dbReference>
<evidence type="ECO:0000256" key="1">
    <source>
        <dbReference type="HAMAP-Rule" id="MF_00652"/>
    </source>
</evidence>
<comment type="caution">
    <text evidence="2">The sequence shown here is derived from an EMBL/GenBank/DDBJ whole genome shotgun (WGS) entry which is preliminary data.</text>
</comment>
<dbReference type="GO" id="GO:0005829">
    <property type="term" value="C:cytosol"/>
    <property type="evidence" value="ECO:0007669"/>
    <property type="project" value="TreeGrafter"/>
</dbReference>
<dbReference type="Pfam" id="PF03883">
    <property type="entry name" value="H2O2_YaaD"/>
    <property type="match status" value="1"/>
</dbReference>
<name>A0A318KMJ4_9FIRM</name>
<dbReference type="EMBL" id="QJKH01000012">
    <property type="protein sequence ID" value="PXX77075.1"/>
    <property type="molecule type" value="Genomic_DNA"/>
</dbReference>
<sequence>MIICCSPTKTMKSEAIAEASQPMFAQTAAHIASLLKDKNTEELMKFYKCNEKIALQNVSRFQSFEPVTQNNAGLCFDGLQFKRMQVHAWNQEDWNFAQEHLRIMSGLYGMLRVKDGISEYRLDVENPLQVEGKSLTEFWRLKLADGLKDECILDCCSKEYSALLPETKCSVSFYVEKQGKLKIEATAAKMARGSLIYYCIKHKIDNIEAVKAFNEDGYHFHEQLSNAKHLVFVKEVQL</sequence>
<dbReference type="GO" id="GO:0033194">
    <property type="term" value="P:response to hydroperoxide"/>
    <property type="evidence" value="ECO:0007669"/>
    <property type="project" value="TreeGrafter"/>
</dbReference>
<evidence type="ECO:0000313" key="3">
    <source>
        <dbReference type="Proteomes" id="UP000247612"/>
    </source>
</evidence>
<evidence type="ECO:0000313" key="2">
    <source>
        <dbReference type="EMBL" id="PXX77075.1"/>
    </source>
</evidence>
<dbReference type="OrthoDB" id="9777133at2"/>
<proteinExistence type="inferred from homology"/>
<keyword evidence="3" id="KW-1185">Reference proteome</keyword>
<reference evidence="2 3" key="1">
    <citation type="submission" date="2018-05" db="EMBL/GenBank/DDBJ databases">
        <title>Genomic Encyclopedia of Type Strains, Phase IV (KMG-IV): sequencing the most valuable type-strain genomes for metagenomic binning, comparative biology and taxonomic classification.</title>
        <authorList>
            <person name="Goeker M."/>
        </authorList>
    </citation>
    <scope>NUCLEOTIDE SEQUENCE [LARGE SCALE GENOMIC DNA]</scope>
    <source>
        <strain evidence="2 3">JC118</strain>
    </source>
</reference>
<comment type="similarity">
    <text evidence="1">Belongs to the UPF0246 family.</text>
</comment>
<dbReference type="Proteomes" id="UP000247612">
    <property type="component" value="Unassembled WGS sequence"/>
</dbReference>
<organism evidence="2 3">
    <name type="scientific">Dielma fastidiosa</name>
    <dbReference type="NCBI Taxonomy" id="1034346"/>
    <lineage>
        <taxon>Bacteria</taxon>
        <taxon>Bacillati</taxon>
        <taxon>Bacillota</taxon>
        <taxon>Erysipelotrichia</taxon>
        <taxon>Erysipelotrichales</taxon>
        <taxon>Erysipelotrichaceae</taxon>
        <taxon>Dielma</taxon>
    </lineage>
</organism>
<gene>
    <name evidence="2" type="ORF">DES51_11215</name>
</gene>
<dbReference type="InterPro" id="IPR005583">
    <property type="entry name" value="YaaA"/>
</dbReference>
<protein>
    <recommendedName>
        <fullName evidence="1">UPF0246 protein DES51_11215</fullName>
    </recommendedName>
</protein>
<accession>A0A318KMJ4</accession>